<dbReference type="Proteomes" id="UP001239167">
    <property type="component" value="Unassembled WGS sequence"/>
</dbReference>
<proteinExistence type="predicted"/>
<evidence type="ECO:0000313" key="2">
    <source>
        <dbReference type="EMBL" id="MDQ0202848.1"/>
    </source>
</evidence>
<accession>A0ABT9Y4U3</accession>
<dbReference type="Pfam" id="PF12728">
    <property type="entry name" value="HTH_17"/>
    <property type="match status" value="1"/>
</dbReference>
<protein>
    <submittedName>
        <fullName evidence="2">Excisionase family DNA binding protein</fullName>
    </submittedName>
</protein>
<dbReference type="InterPro" id="IPR041657">
    <property type="entry name" value="HTH_17"/>
</dbReference>
<evidence type="ECO:0000259" key="1">
    <source>
        <dbReference type="Pfam" id="PF12728"/>
    </source>
</evidence>
<name>A0ABT9Y4U3_9FIRM</name>
<gene>
    <name evidence="2" type="ORF">J2S01_000544</name>
</gene>
<organism evidence="2 3">
    <name type="scientific">Pectinatus haikarae</name>
    <dbReference type="NCBI Taxonomy" id="349096"/>
    <lineage>
        <taxon>Bacteria</taxon>
        <taxon>Bacillati</taxon>
        <taxon>Bacillota</taxon>
        <taxon>Negativicutes</taxon>
        <taxon>Selenomonadales</taxon>
        <taxon>Selenomonadaceae</taxon>
        <taxon>Pectinatus</taxon>
    </lineage>
</organism>
<sequence>MFDEYEDLVTVEELCEMLSIGKNAAYELLGSGTIKAFRIKRVWKIPKKSVVDYVFKESKL</sequence>
<dbReference type="NCBIfam" id="TIGR01764">
    <property type="entry name" value="excise"/>
    <property type="match status" value="1"/>
</dbReference>
<dbReference type="InterPro" id="IPR010093">
    <property type="entry name" value="SinI_DNA-bd"/>
</dbReference>
<dbReference type="RefSeq" id="WP_307222795.1">
    <property type="nucleotide sequence ID" value="NZ_CP116940.1"/>
</dbReference>
<keyword evidence="3" id="KW-1185">Reference proteome</keyword>
<comment type="caution">
    <text evidence="2">The sequence shown here is derived from an EMBL/GenBank/DDBJ whole genome shotgun (WGS) entry which is preliminary data.</text>
</comment>
<evidence type="ECO:0000313" key="3">
    <source>
        <dbReference type="Proteomes" id="UP001239167"/>
    </source>
</evidence>
<feature type="domain" description="Helix-turn-helix" evidence="1">
    <location>
        <begin position="8"/>
        <end position="54"/>
    </location>
</feature>
<reference evidence="2 3" key="1">
    <citation type="submission" date="2023-07" db="EMBL/GenBank/DDBJ databases">
        <title>Genomic Encyclopedia of Type Strains, Phase IV (KMG-IV): sequencing the most valuable type-strain genomes for metagenomic binning, comparative biology and taxonomic classification.</title>
        <authorList>
            <person name="Goeker M."/>
        </authorList>
    </citation>
    <scope>NUCLEOTIDE SEQUENCE [LARGE SCALE GENOMIC DNA]</scope>
    <source>
        <strain evidence="2 3">DSM 16980</strain>
    </source>
</reference>
<dbReference type="EMBL" id="JAUSUE010000003">
    <property type="protein sequence ID" value="MDQ0202848.1"/>
    <property type="molecule type" value="Genomic_DNA"/>
</dbReference>